<evidence type="ECO:0000256" key="1">
    <source>
        <dbReference type="SAM" id="Phobius"/>
    </source>
</evidence>
<evidence type="ECO:0000313" key="4">
    <source>
        <dbReference type="Proteomes" id="UP000479692"/>
    </source>
</evidence>
<dbReference type="Proteomes" id="UP000479692">
    <property type="component" value="Unassembled WGS sequence"/>
</dbReference>
<proteinExistence type="predicted"/>
<feature type="signal peptide" evidence="2">
    <location>
        <begin position="1"/>
        <end position="26"/>
    </location>
</feature>
<keyword evidence="1" id="KW-0472">Membrane</keyword>
<dbReference type="AlphaFoldDB" id="A0A7C9M4F2"/>
<feature type="chain" id="PRO_5028985009" evidence="2">
    <location>
        <begin position="27"/>
        <end position="106"/>
    </location>
</feature>
<protein>
    <submittedName>
        <fullName evidence="3">Uncharacterized protein</fullName>
    </submittedName>
</protein>
<comment type="caution">
    <text evidence="3">The sequence shown here is derived from an EMBL/GenBank/DDBJ whole genome shotgun (WGS) entry which is preliminary data.</text>
</comment>
<keyword evidence="1" id="KW-1133">Transmembrane helix</keyword>
<keyword evidence="1" id="KW-0812">Transmembrane</keyword>
<name>A0A7C9M4F2_9GAMM</name>
<accession>A0A7C9M4F2</accession>
<evidence type="ECO:0000256" key="2">
    <source>
        <dbReference type="SAM" id="SignalP"/>
    </source>
</evidence>
<feature type="transmembrane region" description="Helical" evidence="1">
    <location>
        <begin position="42"/>
        <end position="69"/>
    </location>
</feature>
<organism evidence="3 4">
    <name type="scientific">Noviluteimonas gilva</name>
    <dbReference type="NCBI Taxonomy" id="2682097"/>
    <lineage>
        <taxon>Bacteria</taxon>
        <taxon>Pseudomonadati</taxon>
        <taxon>Pseudomonadota</taxon>
        <taxon>Gammaproteobacteria</taxon>
        <taxon>Lysobacterales</taxon>
        <taxon>Lysobacteraceae</taxon>
        <taxon>Noviluteimonas</taxon>
    </lineage>
</organism>
<keyword evidence="2" id="KW-0732">Signal</keyword>
<reference evidence="3 4" key="1">
    <citation type="submission" date="2019-12" db="EMBL/GenBank/DDBJ databases">
        <authorList>
            <person name="Xu J."/>
        </authorList>
    </citation>
    <scope>NUCLEOTIDE SEQUENCE [LARGE SCALE GENOMIC DNA]</scope>
    <source>
        <strain evidence="3 4">HX-5-24</strain>
    </source>
</reference>
<evidence type="ECO:0000313" key="3">
    <source>
        <dbReference type="EMBL" id="MUV14662.1"/>
    </source>
</evidence>
<feature type="transmembrane region" description="Helical" evidence="1">
    <location>
        <begin position="81"/>
        <end position="104"/>
    </location>
</feature>
<keyword evidence="4" id="KW-1185">Reference proteome</keyword>
<sequence length="106" mass="11124">MTLSPRWPQLLLAASALLMAALTAFAARVLFAAHPETEGGSTLFAIAIFVYPITLIMQAVAIVGLVRLAKAGADEPTKRTQGLIGLAFLSLAGPVLVFLAFALMSR</sequence>
<dbReference type="EMBL" id="WOXT01000002">
    <property type="protein sequence ID" value="MUV14662.1"/>
    <property type="molecule type" value="Genomic_DNA"/>
</dbReference>
<dbReference type="RefSeq" id="WP_156641953.1">
    <property type="nucleotide sequence ID" value="NZ_WOXT01000002.1"/>
</dbReference>
<gene>
    <name evidence="3" type="ORF">GN331_10630</name>
</gene>